<protein>
    <submittedName>
        <fullName evidence="2">Uncharacterized protein</fullName>
    </submittedName>
</protein>
<gene>
    <name evidence="2" type="ORF">GCM10009819_10200</name>
</gene>
<keyword evidence="1" id="KW-0812">Transmembrane</keyword>
<name>A0ABP5FPA5_9MICO</name>
<sequence length="441" mass="44757">MNDDERDPIERLRAADPAADVEARAGFADDVVARATADGSIADAAPAGAAAADGAASRDAAPVADLAAARARRRRWLQVAAAAASVLVVGAAGYGLGASAGGGSELAGGGAAPPIALQGAGANEGALPGVTTEDQRIAAPDAALTVPYGSGRTHFTSSGLSTDAGTATAYAFDPRAGSVEDRVAAVAVALGIEGTPVLADGGWTVGPQDGTAPALWVSLDGTLSFSYSDPRISPWLCEQGDDVCAPSGDLPGEDAAIDALRSLIASSGRDAEGYEYTSETWDGAVTRNAQAWPVVDGQRVDQPWTIELAEDGIVSAYGPLADLVPLGDYAVVSEQAAFERLSDPRFGAQVIAYPLAAREAVTDDVTEWVPPTEPPAAPAAGTPVAWPVTEVEIVDARLGLGSQWQPDGSVLVVPAYEFTDSAGGTWSMIAVDDAQLDFSTD</sequence>
<dbReference type="EMBL" id="BAAAPW010000001">
    <property type="protein sequence ID" value="GAA2028518.1"/>
    <property type="molecule type" value="Genomic_DNA"/>
</dbReference>
<dbReference type="RefSeq" id="WP_344369924.1">
    <property type="nucleotide sequence ID" value="NZ_BAAAPW010000001.1"/>
</dbReference>
<accession>A0ABP5FPA5</accession>
<keyword evidence="1" id="KW-1133">Transmembrane helix</keyword>
<evidence type="ECO:0000313" key="2">
    <source>
        <dbReference type="EMBL" id="GAA2028518.1"/>
    </source>
</evidence>
<reference evidence="3" key="1">
    <citation type="journal article" date="2019" name="Int. J. Syst. Evol. Microbiol.">
        <title>The Global Catalogue of Microorganisms (GCM) 10K type strain sequencing project: providing services to taxonomists for standard genome sequencing and annotation.</title>
        <authorList>
            <consortium name="The Broad Institute Genomics Platform"/>
            <consortium name="The Broad Institute Genome Sequencing Center for Infectious Disease"/>
            <person name="Wu L."/>
            <person name="Ma J."/>
        </authorList>
    </citation>
    <scope>NUCLEOTIDE SEQUENCE [LARGE SCALE GENOMIC DNA]</scope>
    <source>
        <strain evidence="3">JCM 15672</strain>
    </source>
</reference>
<evidence type="ECO:0000256" key="1">
    <source>
        <dbReference type="SAM" id="Phobius"/>
    </source>
</evidence>
<comment type="caution">
    <text evidence="2">The sequence shown here is derived from an EMBL/GenBank/DDBJ whole genome shotgun (WGS) entry which is preliminary data.</text>
</comment>
<proteinExistence type="predicted"/>
<feature type="transmembrane region" description="Helical" evidence="1">
    <location>
        <begin position="76"/>
        <end position="96"/>
    </location>
</feature>
<keyword evidence="3" id="KW-1185">Reference proteome</keyword>
<organism evidence="2 3">
    <name type="scientific">Agromyces tropicus</name>
    <dbReference type="NCBI Taxonomy" id="555371"/>
    <lineage>
        <taxon>Bacteria</taxon>
        <taxon>Bacillati</taxon>
        <taxon>Actinomycetota</taxon>
        <taxon>Actinomycetes</taxon>
        <taxon>Micrococcales</taxon>
        <taxon>Microbacteriaceae</taxon>
        <taxon>Agromyces</taxon>
    </lineage>
</organism>
<keyword evidence="1" id="KW-0472">Membrane</keyword>
<evidence type="ECO:0000313" key="3">
    <source>
        <dbReference type="Proteomes" id="UP001501196"/>
    </source>
</evidence>
<dbReference type="Proteomes" id="UP001501196">
    <property type="component" value="Unassembled WGS sequence"/>
</dbReference>